<comment type="caution">
    <text evidence="1">The sequence shown here is derived from an EMBL/GenBank/DDBJ whole genome shotgun (WGS) entry which is preliminary data.</text>
</comment>
<dbReference type="AlphaFoldDB" id="A0A2S9TRR1"/>
<dbReference type="Proteomes" id="UP000238811">
    <property type="component" value="Unassembled WGS sequence"/>
</dbReference>
<name>A0A2S9TRR1_9BACT</name>
<dbReference type="EMBL" id="NXGD01000001">
    <property type="protein sequence ID" value="PRN01528.1"/>
    <property type="molecule type" value="Genomic_DNA"/>
</dbReference>
<proteinExistence type="predicted"/>
<reference evidence="1 2" key="1">
    <citation type="submission" date="2017-09" db="EMBL/GenBank/DDBJ databases">
        <title>Reassesment of A. cryaerophilus.</title>
        <authorList>
            <person name="Perez-Cataluna A."/>
            <person name="Collado L."/>
            <person name="Salgado O."/>
            <person name="Lefinanco V."/>
            <person name="Figueras M.J."/>
        </authorList>
    </citation>
    <scope>NUCLEOTIDE SEQUENCE [LARGE SCALE GENOMIC DNA]</scope>
    <source>
        <strain evidence="1 2">LMG 10229</strain>
    </source>
</reference>
<sequence length="111" mass="13900">METKSRISKEFINLFEKFENDIKYSEKLDINTFYGFSKYYLKNNPFSEENNTKDNPTKNLERKLKRWKERLHNNTFQEKTFKELLKYHKSLNEDYYYQELLPDEHPKHWFD</sequence>
<evidence type="ECO:0000313" key="1">
    <source>
        <dbReference type="EMBL" id="PRN01528.1"/>
    </source>
</evidence>
<protein>
    <submittedName>
        <fullName evidence="1">Uncharacterized protein</fullName>
    </submittedName>
</protein>
<organism evidence="1 2">
    <name type="scientific">Aliarcobacter cryaerophilus</name>
    <dbReference type="NCBI Taxonomy" id="28198"/>
    <lineage>
        <taxon>Bacteria</taxon>
        <taxon>Pseudomonadati</taxon>
        <taxon>Campylobacterota</taxon>
        <taxon>Epsilonproteobacteria</taxon>
        <taxon>Campylobacterales</taxon>
        <taxon>Arcobacteraceae</taxon>
        <taxon>Aliarcobacter</taxon>
    </lineage>
</organism>
<evidence type="ECO:0000313" key="2">
    <source>
        <dbReference type="Proteomes" id="UP000238811"/>
    </source>
</evidence>
<gene>
    <name evidence="1" type="ORF">CJ668_00680</name>
</gene>
<accession>A0A2S9TRR1</accession>